<keyword evidence="3" id="KW-1185">Reference proteome</keyword>
<protein>
    <submittedName>
        <fullName evidence="2">Chromosome partitioning protein</fullName>
    </submittedName>
</protein>
<reference evidence="2" key="1">
    <citation type="submission" date="2022-03" db="EMBL/GenBank/DDBJ databases">
        <title>Genomic Encyclopedia of Type Strains, Phase III (KMG-III): the genomes of soil and plant-associated and newly described type strains.</title>
        <authorList>
            <person name="Whitman W."/>
        </authorList>
    </citation>
    <scope>NUCLEOTIDE SEQUENCE</scope>
    <source>
        <strain evidence="2">ANL 6-2</strain>
    </source>
</reference>
<dbReference type="EMBL" id="JALJXV010000008">
    <property type="protein sequence ID" value="MCP1676196.1"/>
    <property type="molecule type" value="Genomic_DNA"/>
</dbReference>
<sequence length="257" mass="28947">MRRVIFNQKGGVGKSTITCNLAAISASRGLRTLVVDLDTQGNSTAYLMGRETALPEDAGTAPFFDQVLSFRLYEKDPLEFIVESPFENLHVMAASRELENLQGKLESRYKIYKLKEALEGLESEYDAIYVDTPPALNFYTRSALIAANRCLIPFDCDDFSRRALYELLDNVAEIRADHNPELTVEGIIVNQFQSRAKVIQQAVNTLREEGQPVLEQFLSASVKVRESHEHCKPLIYLAPKHKLTAEFASLYDALMSH</sequence>
<evidence type="ECO:0000259" key="1">
    <source>
        <dbReference type="Pfam" id="PF13614"/>
    </source>
</evidence>
<evidence type="ECO:0000313" key="3">
    <source>
        <dbReference type="Proteomes" id="UP001205843"/>
    </source>
</evidence>
<dbReference type="SUPFAM" id="SSF52540">
    <property type="entry name" value="P-loop containing nucleoside triphosphate hydrolases"/>
    <property type="match status" value="1"/>
</dbReference>
<name>A0AAE3G7F6_9GAMM</name>
<dbReference type="CDD" id="cd02042">
    <property type="entry name" value="ParAB_family"/>
    <property type="match status" value="1"/>
</dbReference>
<dbReference type="Proteomes" id="UP001205843">
    <property type="component" value="Unassembled WGS sequence"/>
</dbReference>
<dbReference type="AlphaFoldDB" id="A0AAE3G7F6"/>
<dbReference type="Pfam" id="PF13614">
    <property type="entry name" value="AAA_31"/>
    <property type="match status" value="1"/>
</dbReference>
<organism evidence="2 3">
    <name type="scientific">Natronocella acetinitrilica</name>
    <dbReference type="NCBI Taxonomy" id="414046"/>
    <lineage>
        <taxon>Bacteria</taxon>
        <taxon>Pseudomonadati</taxon>
        <taxon>Pseudomonadota</taxon>
        <taxon>Gammaproteobacteria</taxon>
        <taxon>Chromatiales</taxon>
        <taxon>Ectothiorhodospiraceae</taxon>
        <taxon>Natronocella</taxon>
    </lineage>
</organism>
<dbReference type="Gene3D" id="3.40.50.300">
    <property type="entry name" value="P-loop containing nucleotide triphosphate hydrolases"/>
    <property type="match status" value="1"/>
</dbReference>
<accession>A0AAE3G7F6</accession>
<dbReference type="InterPro" id="IPR025669">
    <property type="entry name" value="AAA_dom"/>
</dbReference>
<dbReference type="PANTHER" id="PTHR13696">
    <property type="entry name" value="P-LOOP CONTAINING NUCLEOSIDE TRIPHOSPHATE HYDROLASE"/>
    <property type="match status" value="1"/>
</dbReference>
<dbReference type="PANTHER" id="PTHR13696:SF52">
    <property type="entry name" value="PARA FAMILY PROTEIN CT_582"/>
    <property type="match status" value="1"/>
</dbReference>
<dbReference type="RefSeq" id="WP_253481321.1">
    <property type="nucleotide sequence ID" value="NZ_JALJXV010000008.1"/>
</dbReference>
<comment type="caution">
    <text evidence="2">The sequence shown here is derived from an EMBL/GenBank/DDBJ whole genome shotgun (WGS) entry which is preliminary data.</text>
</comment>
<proteinExistence type="predicted"/>
<feature type="domain" description="AAA" evidence="1">
    <location>
        <begin position="5"/>
        <end position="183"/>
    </location>
</feature>
<dbReference type="InterPro" id="IPR027417">
    <property type="entry name" value="P-loop_NTPase"/>
</dbReference>
<evidence type="ECO:0000313" key="2">
    <source>
        <dbReference type="EMBL" id="MCP1676196.1"/>
    </source>
</evidence>
<dbReference type="InterPro" id="IPR050678">
    <property type="entry name" value="DNA_Partitioning_ATPase"/>
</dbReference>
<gene>
    <name evidence="2" type="ORF">J2T57_003355</name>
</gene>